<evidence type="ECO:0000313" key="4">
    <source>
        <dbReference type="EMBL" id="RXM27544.1"/>
    </source>
</evidence>
<comment type="caution">
    <text evidence="1">Lacks conserved residue(s) required for the propagation of feature annotation.</text>
</comment>
<dbReference type="InterPro" id="IPR036392">
    <property type="entry name" value="PLAT/LH2_dom_sf"/>
</dbReference>
<dbReference type="AlphaFoldDB" id="A0A444TX78"/>
<dbReference type="EMBL" id="SCEB01215812">
    <property type="protein sequence ID" value="RXM27544.1"/>
    <property type="molecule type" value="Genomic_DNA"/>
</dbReference>
<reference evidence="4 5" key="1">
    <citation type="submission" date="2019-01" db="EMBL/GenBank/DDBJ databases">
        <title>Draft Genome and Complete Hox-Cluster Characterization of the Sterlet Sturgeon (Acipenser ruthenus).</title>
        <authorList>
            <person name="Wei Q."/>
        </authorList>
    </citation>
    <scope>NUCLEOTIDE SEQUENCE [LARGE SCALE GENOMIC DNA]</scope>
    <source>
        <strain evidence="4">WHYD16114868_AA</strain>
        <tissue evidence="4">Blood</tissue>
    </source>
</reference>
<comment type="caution">
    <text evidence="4">The sequence shown here is derived from an EMBL/GenBank/DDBJ whole genome shotgun (WGS) entry which is preliminary data.</text>
</comment>
<gene>
    <name evidence="4" type="ORF">EOD39_10653</name>
</gene>
<sequence length="192" mass="21182">MPSQIQYYNSSPSVSGILNPQTSQNAVGPIRARDPFPTNTVPRIRPATGFQFRDVSPPRGKPVWNDARTKTDTCTGSLRRFRAKRPKSAPLDRFQGSQASITRSGSVTGGKVLYKVTVKTGDKKNAGTDAKVYLRMKGLKGKFNKKRLFKSSGSDKYAETSTFQFSRGSCHTFKVYGPEIGDIKNIILEVAE</sequence>
<dbReference type="InterPro" id="IPR001024">
    <property type="entry name" value="PLAT/LH2_dom"/>
</dbReference>
<dbReference type="Gene3D" id="2.40.180.10">
    <property type="entry name" value="Catalase core domain"/>
    <property type="match status" value="1"/>
</dbReference>
<name>A0A444TX78_ACIRT</name>
<protein>
    <submittedName>
        <fullName evidence="4">Lipoxygenase homology domain-containing protein 1</fullName>
    </submittedName>
</protein>
<dbReference type="PROSITE" id="PS50095">
    <property type="entry name" value="PLAT"/>
    <property type="match status" value="1"/>
</dbReference>
<dbReference type="PANTHER" id="PTHR45901:SF3">
    <property type="entry name" value="LIPOXYGENASE HOMOLOGY DOMAIN-CONTAINING PROTEIN 1"/>
    <property type="match status" value="1"/>
</dbReference>
<dbReference type="SUPFAM" id="SSF49723">
    <property type="entry name" value="Lipase/lipooxygenase domain (PLAT/LH2 domain)"/>
    <property type="match status" value="1"/>
</dbReference>
<accession>A0A444TX78</accession>
<feature type="region of interest" description="Disordered" evidence="2">
    <location>
        <begin position="1"/>
        <end position="44"/>
    </location>
</feature>
<proteinExistence type="predicted"/>
<dbReference type="Pfam" id="PF01477">
    <property type="entry name" value="PLAT"/>
    <property type="match status" value="1"/>
</dbReference>
<evidence type="ECO:0000259" key="3">
    <source>
        <dbReference type="PROSITE" id="PS50095"/>
    </source>
</evidence>
<feature type="domain" description="PLAT" evidence="3">
    <location>
        <begin position="112"/>
        <end position="192"/>
    </location>
</feature>
<organism evidence="4 5">
    <name type="scientific">Acipenser ruthenus</name>
    <name type="common">Sterlet sturgeon</name>
    <dbReference type="NCBI Taxonomy" id="7906"/>
    <lineage>
        <taxon>Eukaryota</taxon>
        <taxon>Metazoa</taxon>
        <taxon>Chordata</taxon>
        <taxon>Craniata</taxon>
        <taxon>Vertebrata</taxon>
        <taxon>Euteleostomi</taxon>
        <taxon>Actinopterygii</taxon>
        <taxon>Chondrostei</taxon>
        <taxon>Acipenseriformes</taxon>
        <taxon>Acipenseridae</taxon>
        <taxon>Acipenser</taxon>
    </lineage>
</organism>
<dbReference type="Proteomes" id="UP000289886">
    <property type="component" value="Unassembled WGS sequence"/>
</dbReference>
<evidence type="ECO:0000256" key="2">
    <source>
        <dbReference type="SAM" id="MobiDB-lite"/>
    </source>
</evidence>
<dbReference type="PANTHER" id="PTHR45901">
    <property type="entry name" value="PROTEIN CBG12474"/>
    <property type="match status" value="1"/>
</dbReference>
<evidence type="ECO:0000313" key="5">
    <source>
        <dbReference type="Proteomes" id="UP000289886"/>
    </source>
</evidence>
<evidence type="ECO:0000256" key="1">
    <source>
        <dbReference type="PROSITE-ProRule" id="PRU00152"/>
    </source>
</evidence>
<feature type="compositionally biased region" description="Polar residues" evidence="2">
    <location>
        <begin position="1"/>
        <end position="26"/>
    </location>
</feature>
<dbReference type="InterPro" id="IPR052970">
    <property type="entry name" value="Inner_ear_hair_cell_LOXHD"/>
</dbReference>
<keyword evidence="5" id="KW-1185">Reference proteome</keyword>